<gene>
    <name evidence="3" type="ORF">IHV25_04495</name>
</gene>
<proteinExistence type="predicted"/>
<sequence>MPVLVTGSAGFIGNALAFRLLGQGNRVIGVDCYTPYYDVGLKEARTRRLEAFPSFCEERIDLADSGAVLDVFKRHRPRLVLHMAAQAGVRYSIENPKAYMDSNLAGTFSVLEACRAVRVAHLVYASTSSVYGANTTQPFSEHHPADHPLTFYAATKRSGELMAHSYAHLFRLPVTALRFFTVYGPWGRPDMALFSFTAAILENRPIPVFNKGQMVRDFTYIDDIVDGVLRATACPPEPDMAARGIPDPATSPAGPFRIFNIGASQPVELLRYIRVLEQALGKAAIMDLQPMQAGDVPSTWADTSELAAATGYAPSVCVETGVRRFVDWYRTFYNV</sequence>
<comment type="caution">
    <text evidence="3">The sequence shown here is derived from an EMBL/GenBank/DDBJ whole genome shotgun (WGS) entry which is preliminary data.</text>
</comment>
<keyword evidence="1" id="KW-0520">NAD</keyword>
<reference evidence="3" key="1">
    <citation type="submission" date="2020-10" db="EMBL/GenBank/DDBJ databases">
        <title>Genome sequence of the unusual species of purple photosynthetic bacteria, Phaeovibrio sulfidiphilus DSM 23193, type strain.</title>
        <authorList>
            <person name="Kyndt J.A."/>
            <person name="Meyer T.E."/>
        </authorList>
    </citation>
    <scope>NUCLEOTIDE SEQUENCE</scope>
    <source>
        <strain evidence="3">DSM 23193</strain>
    </source>
</reference>
<feature type="domain" description="NAD-dependent epimerase/dehydratase" evidence="2">
    <location>
        <begin position="3"/>
        <end position="232"/>
    </location>
</feature>
<accession>A0A8J6YM19</accession>
<name>A0A8J6YM19_9PROT</name>
<dbReference type="RefSeq" id="WP_192533904.1">
    <property type="nucleotide sequence ID" value="NZ_JACZHT010000002.1"/>
</dbReference>
<organism evidence="3 4">
    <name type="scientific">Phaeovibrio sulfidiphilus</name>
    <dbReference type="NCBI Taxonomy" id="1220600"/>
    <lineage>
        <taxon>Bacteria</taxon>
        <taxon>Pseudomonadati</taxon>
        <taxon>Pseudomonadota</taxon>
        <taxon>Alphaproteobacteria</taxon>
        <taxon>Rhodospirillales</taxon>
        <taxon>Rhodospirillaceae</taxon>
        <taxon>Phaeovibrio</taxon>
    </lineage>
</organism>
<dbReference type="Gene3D" id="3.40.50.720">
    <property type="entry name" value="NAD(P)-binding Rossmann-like Domain"/>
    <property type="match status" value="1"/>
</dbReference>
<keyword evidence="4" id="KW-1185">Reference proteome</keyword>
<dbReference type="AlphaFoldDB" id="A0A8J6YM19"/>
<evidence type="ECO:0000313" key="4">
    <source>
        <dbReference type="Proteomes" id="UP000631034"/>
    </source>
</evidence>
<dbReference type="PRINTS" id="PR01713">
    <property type="entry name" value="NUCEPIMERASE"/>
</dbReference>
<dbReference type="InterPro" id="IPR036291">
    <property type="entry name" value="NAD(P)-bd_dom_sf"/>
</dbReference>
<dbReference type="SUPFAM" id="SSF51735">
    <property type="entry name" value="NAD(P)-binding Rossmann-fold domains"/>
    <property type="match status" value="1"/>
</dbReference>
<dbReference type="Pfam" id="PF01370">
    <property type="entry name" value="Epimerase"/>
    <property type="match status" value="1"/>
</dbReference>
<dbReference type="Proteomes" id="UP000631034">
    <property type="component" value="Unassembled WGS sequence"/>
</dbReference>
<dbReference type="PANTHER" id="PTHR43574">
    <property type="entry name" value="EPIMERASE-RELATED"/>
    <property type="match status" value="1"/>
</dbReference>
<evidence type="ECO:0000313" key="3">
    <source>
        <dbReference type="EMBL" id="MBE1236905.1"/>
    </source>
</evidence>
<evidence type="ECO:0000259" key="2">
    <source>
        <dbReference type="Pfam" id="PF01370"/>
    </source>
</evidence>
<protein>
    <submittedName>
        <fullName evidence="3">NAD-dependent epimerase/dehydratase family protein</fullName>
    </submittedName>
</protein>
<evidence type="ECO:0000256" key="1">
    <source>
        <dbReference type="ARBA" id="ARBA00023027"/>
    </source>
</evidence>
<dbReference type="EMBL" id="JACZHT010000002">
    <property type="protein sequence ID" value="MBE1236905.1"/>
    <property type="molecule type" value="Genomic_DNA"/>
</dbReference>
<dbReference type="InterPro" id="IPR001509">
    <property type="entry name" value="Epimerase_deHydtase"/>
</dbReference>